<evidence type="ECO:0000313" key="4">
    <source>
        <dbReference type="Proteomes" id="UP000749559"/>
    </source>
</evidence>
<comment type="caution">
    <text evidence="3">The sequence shown here is derived from an EMBL/GenBank/DDBJ whole genome shotgun (WGS) entry which is preliminary data.</text>
</comment>
<feature type="region of interest" description="Disordered" evidence="2">
    <location>
        <begin position="880"/>
        <end position="906"/>
    </location>
</feature>
<dbReference type="AlphaFoldDB" id="A0A8J1U8J7"/>
<feature type="compositionally biased region" description="Low complexity" evidence="2">
    <location>
        <begin position="272"/>
        <end position="282"/>
    </location>
</feature>
<protein>
    <submittedName>
        <fullName evidence="3">Uncharacterized protein</fullName>
    </submittedName>
</protein>
<feature type="compositionally biased region" description="Basic and acidic residues" evidence="2">
    <location>
        <begin position="880"/>
        <end position="899"/>
    </location>
</feature>
<dbReference type="PANTHER" id="PTHR18871:SF2">
    <property type="entry name" value="CENTROSOMAL PROTEIN OF 112 KDA"/>
    <property type="match status" value="1"/>
</dbReference>
<gene>
    <name evidence="3" type="ORF">OFUS_LOCUS19147</name>
</gene>
<reference evidence="3" key="1">
    <citation type="submission" date="2022-03" db="EMBL/GenBank/DDBJ databases">
        <authorList>
            <person name="Martin C."/>
        </authorList>
    </citation>
    <scope>NUCLEOTIDE SEQUENCE</scope>
</reference>
<evidence type="ECO:0000256" key="1">
    <source>
        <dbReference type="SAM" id="Coils"/>
    </source>
</evidence>
<keyword evidence="1" id="KW-0175">Coiled coil</keyword>
<feature type="compositionally biased region" description="Polar residues" evidence="2">
    <location>
        <begin position="992"/>
        <end position="1007"/>
    </location>
</feature>
<evidence type="ECO:0000313" key="3">
    <source>
        <dbReference type="EMBL" id="CAH1794459.1"/>
    </source>
</evidence>
<keyword evidence="4" id="KW-1185">Reference proteome</keyword>
<dbReference type="InterPro" id="IPR055310">
    <property type="entry name" value="CEP112"/>
</dbReference>
<feature type="coiled-coil region" evidence="1">
    <location>
        <begin position="451"/>
        <end position="513"/>
    </location>
</feature>
<feature type="coiled-coil region" evidence="1">
    <location>
        <begin position="339"/>
        <end position="366"/>
    </location>
</feature>
<feature type="region of interest" description="Disordered" evidence="2">
    <location>
        <begin position="975"/>
        <end position="1007"/>
    </location>
</feature>
<organism evidence="3 4">
    <name type="scientific">Owenia fusiformis</name>
    <name type="common">Polychaete worm</name>
    <dbReference type="NCBI Taxonomy" id="6347"/>
    <lineage>
        <taxon>Eukaryota</taxon>
        <taxon>Metazoa</taxon>
        <taxon>Spiralia</taxon>
        <taxon>Lophotrochozoa</taxon>
        <taxon>Annelida</taxon>
        <taxon>Polychaeta</taxon>
        <taxon>Sedentaria</taxon>
        <taxon>Canalipalpata</taxon>
        <taxon>Sabellida</taxon>
        <taxon>Oweniida</taxon>
        <taxon>Oweniidae</taxon>
        <taxon>Owenia</taxon>
    </lineage>
</organism>
<feature type="coiled-coil region" evidence="1">
    <location>
        <begin position="540"/>
        <end position="784"/>
    </location>
</feature>
<evidence type="ECO:0000256" key="2">
    <source>
        <dbReference type="SAM" id="MobiDB-lite"/>
    </source>
</evidence>
<dbReference type="PANTHER" id="PTHR18871">
    <property type="entry name" value="CENTROSOMAL PROTEIN OF 112 KDA"/>
    <property type="match status" value="1"/>
</dbReference>
<dbReference type="EMBL" id="CAIIXF020000009">
    <property type="protein sequence ID" value="CAH1794459.1"/>
    <property type="molecule type" value="Genomic_DNA"/>
</dbReference>
<dbReference type="Pfam" id="PF14846">
    <property type="entry name" value="DUF4485"/>
    <property type="match status" value="1"/>
</dbReference>
<feature type="compositionally biased region" description="Basic and acidic residues" evidence="2">
    <location>
        <begin position="257"/>
        <end position="268"/>
    </location>
</feature>
<name>A0A8J1U8J7_OWEFU</name>
<dbReference type="OrthoDB" id="78101at2759"/>
<proteinExistence type="predicted"/>
<accession>A0A8J1U8J7</accession>
<dbReference type="Proteomes" id="UP000749559">
    <property type="component" value="Unassembled WGS sequence"/>
</dbReference>
<dbReference type="InterPro" id="IPR027831">
    <property type="entry name" value="DUF4485"/>
</dbReference>
<feature type="compositionally biased region" description="Basic residues" evidence="2">
    <location>
        <begin position="246"/>
        <end position="256"/>
    </location>
</feature>
<feature type="region of interest" description="Disordered" evidence="2">
    <location>
        <begin position="129"/>
        <end position="286"/>
    </location>
</feature>
<feature type="compositionally biased region" description="Basic and acidic residues" evidence="2">
    <location>
        <begin position="219"/>
        <end position="232"/>
    </location>
</feature>
<sequence length="1007" mass="118702">MMDPIEAGQKLDAEFDQFLSDLKPHVLRLPHKSERQRCALWIKKLCEPPGPGVSGRKNRNMYVELMLHMLKRGTIEGPFTQRPEDGPLATLPTYMSIYFDSAGQKEDEKQVPDWVAGLDESMAQSLLSNMKSSLGPNGPGEPHMSSTLRQSTTRERFHTLVNSPSKITGHRRSYSSQLVNRDRSPSPPRNKSPTHHSPRSKLLTNRENRGTYPSGDNYLNKERQSGPRRKVEFSSSDEENADDRYNRRKHRSPRSPRKTEISKDDWSHPVHGTSGLTSSRGTSYRDEHSLMKMHERELDMKTKMLEAQFHEEKLRLQQTHDDAVQKILNRKNIEIEEVKSHYRSKNKEQEETINKLDKKVQALVKESSVIRENKDKQIAELKKLAEESTQCKVNEFEKRLHDTIADFEQEKFDLQKQHTKNIQDLLDDTNTRLQKMETDYSQQTTATSSMIKELEMRIHQLTDDAETTTRMKNTLEREKIELDSKCERLMSELAEYQNRYMVLEKDYHRATEEHEQECRSLRNKTDASLEFMKQENSLAVSKADDHISDLEDQVSQLKQSLQDAENERFRKIRELEQVQQQDKLHTEHLHEKKVRSLQKEIDQLEQDTQKKIRKLEQTVKEKDDEIQKLMHTHKEQTQQSETALEDFKSQMEQNSTRMYDDMKTQMEKVEADLNRSKQVREKQAREFSKQTEELRQKHQQEIAELRLMFEQEKSQLIHNSKTERDQIQTEREQEVDGVRETLKEELRQLDERSRERQERDAQNILQLEEQLKSQREETVQSNQLRKQQLVELGLLREEEKQKLQRDHEAQVSKVKSQMEQQKLDLQKQNSIETEKMLEKTNLRLKEIEKEYTQRTEKQTETINDLHNTIQLLKQDQNRLKQQSEKQLKEVSSKSESEKRQVKRQHQGVLQAVQQEVENQKSRVRALERRLQTQQAESEQQMTELQLEHAEKSKGLLPVAVRQELEDTITSLKSQVNTLQQRSRMLQDELDSRSSYTPTSTKSPILAS</sequence>